<sequence>MTVNALRRRPSPGSGPVGALGCGARRGGHGSRGGDGGDRAMDIATLKNADLVALQGAQSAYAQLVTAFGHHVDDWRSQVTGGLDKEPWTGSTAVQVRGDLATFDSKLQAAHDELNLVSATLADAEQSFAIAQAQLIQALDDAQAAHLTVNPDGSMTWDNDKSSPTYAGDDAQARATDIGSRITQALDEAAQADQLISSRLKHFNDNATSGTGLDSATAGADQQTENNRENIPQQGTDPNKVKAWWNGLTPAEQQDLVNNHPQDIGNLDGIPSADRDQANRIGLTRIQSDLQAKIAALGPEPPMFDGTVSGGFPIQTGAYTEWKQKHDALQGQLDQYNHIQDRLSADDQAYAKDPSSHPRDYLLGISTQGQGRAILSFGNPDTAKNVSAYVPGVTTTLDSLRPMDPSQTPGENEADNALSVWTAADRRPGGQPTASIVWLNYDPPSSLTGGMDTGAADAGAPTYAKFLTGIRDTHQGAPPHVTSIGDSYGSYLATESAKLAADQPGTYSPPDDLVLTGSPGVPVAKASDLHMNGHVWVGTSPLDPVHLITSGTPAGLGPADPADPSWGGNNFTVANGTIGGLGGNNHTAYLTQRGGPSLPNIANIVTGNYGDVNLEPPRE</sequence>
<feature type="compositionally biased region" description="Gly residues" evidence="1">
    <location>
        <begin position="15"/>
        <end position="34"/>
    </location>
</feature>
<evidence type="ECO:0000313" key="3">
    <source>
        <dbReference type="EMBL" id="TQF03762.1"/>
    </source>
</evidence>
<evidence type="ECO:0000256" key="1">
    <source>
        <dbReference type="SAM" id="MobiDB-lite"/>
    </source>
</evidence>
<evidence type="ECO:0000313" key="4">
    <source>
        <dbReference type="Proteomes" id="UP000319103"/>
    </source>
</evidence>
<evidence type="ECO:0000259" key="2">
    <source>
        <dbReference type="Pfam" id="PF06259"/>
    </source>
</evidence>
<dbReference type="EMBL" id="VIGB01000003">
    <property type="protein sequence ID" value="TQF03762.1"/>
    <property type="molecule type" value="Genomic_DNA"/>
</dbReference>
<name>A0A540W452_9ACTN</name>
<dbReference type="Pfam" id="PF06259">
    <property type="entry name" value="Abhydrolase_8"/>
    <property type="match status" value="1"/>
</dbReference>
<feature type="compositionally biased region" description="Polar residues" evidence="1">
    <location>
        <begin position="151"/>
        <end position="165"/>
    </location>
</feature>
<keyword evidence="4" id="KW-1185">Reference proteome</keyword>
<feature type="region of interest" description="Disordered" evidence="1">
    <location>
        <begin position="1"/>
        <end position="36"/>
    </location>
</feature>
<feature type="compositionally biased region" description="Polar residues" evidence="1">
    <location>
        <begin position="206"/>
        <end position="237"/>
    </location>
</feature>
<feature type="domain" description="DUF1023" evidence="2">
    <location>
        <begin position="368"/>
        <end position="546"/>
    </location>
</feature>
<dbReference type="OrthoDB" id="5969911at2"/>
<dbReference type="InterPro" id="IPR010427">
    <property type="entry name" value="DUF1023"/>
</dbReference>
<proteinExistence type="predicted"/>
<comment type="caution">
    <text evidence="3">The sequence shown here is derived from an EMBL/GenBank/DDBJ whole genome shotgun (WGS) entry which is preliminary data.</text>
</comment>
<feature type="region of interest" description="Disordered" evidence="1">
    <location>
        <begin position="150"/>
        <end position="173"/>
    </location>
</feature>
<gene>
    <name evidence="3" type="ORF">E6W39_17890</name>
</gene>
<accession>A0A540W452</accession>
<feature type="compositionally biased region" description="Basic residues" evidence="1">
    <location>
        <begin position="1"/>
        <end position="10"/>
    </location>
</feature>
<organism evidence="3 4">
    <name type="scientific">Kitasatospora acidiphila</name>
    <dbReference type="NCBI Taxonomy" id="2567942"/>
    <lineage>
        <taxon>Bacteria</taxon>
        <taxon>Bacillati</taxon>
        <taxon>Actinomycetota</taxon>
        <taxon>Actinomycetes</taxon>
        <taxon>Kitasatosporales</taxon>
        <taxon>Streptomycetaceae</taxon>
        <taxon>Kitasatospora</taxon>
    </lineage>
</organism>
<dbReference type="Proteomes" id="UP000319103">
    <property type="component" value="Unassembled WGS sequence"/>
</dbReference>
<protein>
    <recommendedName>
        <fullName evidence="2">DUF1023 domain-containing protein</fullName>
    </recommendedName>
</protein>
<dbReference type="PROSITE" id="PS51257">
    <property type="entry name" value="PROKAR_LIPOPROTEIN"/>
    <property type="match status" value="1"/>
</dbReference>
<feature type="region of interest" description="Disordered" evidence="1">
    <location>
        <begin position="206"/>
        <end position="238"/>
    </location>
</feature>
<dbReference type="AlphaFoldDB" id="A0A540W452"/>
<reference evidence="3 4" key="1">
    <citation type="submission" date="2019-06" db="EMBL/GenBank/DDBJ databases">
        <title>Description of Kitasatospora acidophila sp. nov. isolated from pine grove soil, and reclassification of Streptomyces novaecaesareae to Kitasatospora novaeceasareae comb. nov.</title>
        <authorList>
            <person name="Kim M.J."/>
        </authorList>
    </citation>
    <scope>NUCLEOTIDE SEQUENCE [LARGE SCALE GENOMIC DNA]</scope>
    <source>
        <strain evidence="3 4">MMS16-CNU292</strain>
    </source>
</reference>